<evidence type="ECO:0000256" key="2">
    <source>
        <dbReference type="SAM" id="Phobius"/>
    </source>
</evidence>
<feature type="region of interest" description="Disordered" evidence="1">
    <location>
        <begin position="826"/>
        <end position="852"/>
    </location>
</feature>
<gene>
    <name evidence="3" type="ORF">A3C12_00315</name>
</gene>
<keyword evidence="2" id="KW-1133">Transmembrane helix</keyword>
<dbReference type="Proteomes" id="UP000178710">
    <property type="component" value="Unassembled WGS sequence"/>
</dbReference>
<sequence>MTYWEDELRRRGAEYYANIKNQTEGGRKARRVSESNTKLFEPFAEAQDELSRLAGRKSVDLLVNEIAKEAGIAEEMFSSSETSRLPYEEKFKHRLGEILARLKDQADAGGSVLSDLGENQEYKDLEEQAFKEKINGKPIPAQTISGWIEEIARKTGFNIKELKKQAAAKLSPTISPAPDPAVPVLSGEKKVSLRTSHEAGSLEIKLGLALSAAIHAAEVAAKKGEDPSNPLEDPKVKEIEEQIRQRLDSGDENLDAVIRATENELLMSKRFDLGKLKAQAEAVREGKSKASVDKIFQQKQEGARAAMERLTRDADDDSSEAVSVGRGGRQSMHRVTDTVDADSPEAQRIRDKASNKLARKLGLSPRVSKPPVSPAVAPVAPVVPSPVTPDITTDGEEVDPDKLREEQMKQLQEDVIGAFVEYLREGKRSTEEGGEMNDDVIARSNRLQLEAIKAGMNTDELWRVAGEQLKEENKIDRVAVEGGAPRSRSEAEAPAPETSPALEGAEVETPVKLEDPVRLKEILDSARKSFLTMENDPSTDVFNLRSTRERYEKARAEYVGNIVERFVDEQEALALGRAEGESRGGMREFAAHWRNDFAESWGKWLGLKREAIYKKALRNTTVGLAIGVAGIGAGVLGLAAPVGVGALGYFATRRLLGAAATTFGVFEAAQQRSTRKILKISDEELQKFSVSDSEDRLRQLSVLARLQGSWETVLPTYQKVRDRYLVQLQELQSQAGVFEAHIDESYATEKEKLNKLFGAERVRDQKRLLVGLGVSLGVSLALPVGSSFATAKIESWLGGSSAGPVAGGGSKSWLGRFRGLFSPTENAQTGRLQKISSVPEPQPGSPSPAAVARVSGAPAGVMPDVVESPRAGPRQFFPTVFQPGEAPLHEARKAIALYMAETDKPEFKNLTRAQRLWAEERLWDTTKAELKAAGSVPDDHHWQIGKQLTFRRDAIEKVLQDLKGQNADKLADQYKEAIGRVNWPRYFAAGGRGVWEGDGGVKARITGSNLEDIAGHPGGSRMTEVTRQPLNTDPSQASDLLSWNDGGNTVIETTAAPSDGGVLSEDIPKTPPLFSEAARSFMLTKLTGLEKPYYDSVKGLSIGKVLDKRFWGWSEENSWPMPQGIKPNHRDLARYGNFQDSIKAVLGPLGRSEQIEARKLSVDEFVRKYISKK</sequence>
<name>A0A1G2KM36_9BACT</name>
<reference evidence="3 4" key="1">
    <citation type="journal article" date="2016" name="Nat. Commun.">
        <title>Thousands of microbial genomes shed light on interconnected biogeochemical processes in an aquifer system.</title>
        <authorList>
            <person name="Anantharaman K."/>
            <person name="Brown C.T."/>
            <person name="Hug L.A."/>
            <person name="Sharon I."/>
            <person name="Castelle C.J."/>
            <person name="Probst A.J."/>
            <person name="Thomas B.C."/>
            <person name="Singh A."/>
            <person name="Wilkins M.J."/>
            <person name="Karaoz U."/>
            <person name="Brodie E.L."/>
            <person name="Williams K.H."/>
            <person name="Hubbard S.S."/>
            <person name="Banfield J.F."/>
        </authorList>
    </citation>
    <scope>NUCLEOTIDE SEQUENCE [LARGE SCALE GENOMIC DNA]</scope>
</reference>
<feature type="region of interest" description="Disordered" evidence="1">
    <location>
        <begin position="364"/>
        <end position="394"/>
    </location>
</feature>
<evidence type="ECO:0000313" key="4">
    <source>
        <dbReference type="Proteomes" id="UP000178710"/>
    </source>
</evidence>
<feature type="region of interest" description="Disordered" evidence="1">
    <location>
        <begin position="477"/>
        <end position="508"/>
    </location>
</feature>
<accession>A0A1G2KM36</accession>
<feature type="transmembrane region" description="Helical" evidence="2">
    <location>
        <begin position="768"/>
        <end position="789"/>
    </location>
</feature>
<keyword evidence="2" id="KW-0812">Transmembrane</keyword>
<feature type="compositionally biased region" description="Low complexity" evidence="1">
    <location>
        <begin position="492"/>
        <end position="501"/>
    </location>
</feature>
<feature type="compositionally biased region" description="Low complexity" evidence="1">
    <location>
        <begin position="367"/>
        <end position="380"/>
    </location>
</feature>
<dbReference type="AlphaFoldDB" id="A0A1G2KM36"/>
<feature type="compositionally biased region" description="Polar residues" evidence="1">
    <location>
        <begin position="826"/>
        <end position="836"/>
    </location>
</feature>
<comment type="caution">
    <text evidence="3">The sequence shown here is derived from an EMBL/GenBank/DDBJ whole genome shotgun (WGS) entry which is preliminary data.</text>
</comment>
<protein>
    <submittedName>
        <fullName evidence="3">Uncharacterized protein</fullName>
    </submittedName>
</protein>
<feature type="transmembrane region" description="Helical" evidence="2">
    <location>
        <begin position="624"/>
        <end position="650"/>
    </location>
</feature>
<feature type="region of interest" description="Disordered" evidence="1">
    <location>
        <begin position="310"/>
        <end position="346"/>
    </location>
</feature>
<keyword evidence="2" id="KW-0472">Membrane</keyword>
<evidence type="ECO:0000313" key="3">
    <source>
        <dbReference type="EMBL" id="OHA00513.1"/>
    </source>
</evidence>
<organism evidence="3 4">
    <name type="scientific">Candidatus Sungbacteria bacterium RIFCSPHIGHO2_02_FULL_49_20</name>
    <dbReference type="NCBI Taxonomy" id="1802272"/>
    <lineage>
        <taxon>Bacteria</taxon>
        <taxon>Candidatus Sungiibacteriota</taxon>
    </lineage>
</organism>
<proteinExistence type="predicted"/>
<dbReference type="EMBL" id="MHQK01000055">
    <property type="protein sequence ID" value="OHA00513.1"/>
    <property type="molecule type" value="Genomic_DNA"/>
</dbReference>
<evidence type="ECO:0000256" key="1">
    <source>
        <dbReference type="SAM" id="MobiDB-lite"/>
    </source>
</evidence>